<protein>
    <submittedName>
        <fullName evidence="1">Uncharacterized protein</fullName>
    </submittedName>
</protein>
<sequence>MTLSQYQAEDAGHKKRWTKGRPPCVLTRNAIERWIIALVA</sequence>
<evidence type="ECO:0000313" key="2">
    <source>
        <dbReference type="Proteomes" id="UP001463408"/>
    </source>
</evidence>
<gene>
    <name evidence="1" type="ORF">ABRQ07_02240</name>
</gene>
<keyword evidence="2" id="KW-1185">Reference proteome</keyword>
<accession>A0ABV1P5M9</accession>
<proteinExistence type="predicted"/>
<dbReference type="RefSeq" id="WP_273854498.1">
    <property type="nucleotide sequence ID" value="NZ_JAQRNC010000001.1"/>
</dbReference>
<organism evidence="1 2">
    <name type="scientific">Pectobacterium polonicum</name>
    <dbReference type="NCBI Taxonomy" id="2485124"/>
    <lineage>
        <taxon>Bacteria</taxon>
        <taxon>Pseudomonadati</taxon>
        <taxon>Pseudomonadota</taxon>
        <taxon>Gammaproteobacteria</taxon>
        <taxon>Enterobacterales</taxon>
        <taxon>Pectobacteriaceae</taxon>
        <taxon>Pectobacterium</taxon>
    </lineage>
</organism>
<reference evidence="1 2" key="1">
    <citation type="submission" date="2024-06" db="EMBL/GenBank/DDBJ databases">
        <title>Pangenomics to understand the prophage dynamics in the radiating lineages of P. brasiliense.</title>
        <authorList>
            <person name="Pardeshi L.A."/>
            <person name="Van Duivenbode I."/>
            <person name="Jonkheer E.M."/>
            <person name="Pel M.J.C."/>
            <person name="Kupczok A."/>
            <person name="De Ridder D."/>
            <person name="Smit S."/>
            <person name="Van Der Lee T.J."/>
        </authorList>
    </citation>
    <scope>NUCLEOTIDE SEQUENCE [LARGE SCALE GENOMIC DNA]</scope>
    <source>
        <strain evidence="1 2">PD 8607</strain>
    </source>
</reference>
<name>A0ABV1P5M9_9GAMM</name>
<dbReference type="Proteomes" id="UP001463408">
    <property type="component" value="Unassembled WGS sequence"/>
</dbReference>
<evidence type="ECO:0000313" key="1">
    <source>
        <dbReference type="EMBL" id="MEQ9936435.1"/>
    </source>
</evidence>
<dbReference type="EMBL" id="JBEHEF010000002">
    <property type="protein sequence ID" value="MEQ9936435.1"/>
    <property type="molecule type" value="Genomic_DNA"/>
</dbReference>
<comment type="caution">
    <text evidence="1">The sequence shown here is derived from an EMBL/GenBank/DDBJ whole genome shotgun (WGS) entry which is preliminary data.</text>
</comment>